<evidence type="ECO:0000313" key="1">
    <source>
        <dbReference type="EMBL" id="QTA84901.1"/>
    </source>
</evidence>
<dbReference type="KEGG" id="dmm:dnm_009040"/>
<dbReference type="Proteomes" id="UP000663722">
    <property type="component" value="Chromosome"/>
</dbReference>
<evidence type="ECO:0000313" key="2">
    <source>
        <dbReference type="Proteomes" id="UP000663722"/>
    </source>
</evidence>
<sequence length="65" mass="7502">MTMNHSQFLKIYFKNVNNRLWEPESEKMNCEKFSESVCMEKAGGNTLANSCHRTEVFPLLPGYGL</sequence>
<name>A0A975BGB2_9BACT</name>
<dbReference type="AlphaFoldDB" id="A0A975BGB2"/>
<proteinExistence type="predicted"/>
<protein>
    <submittedName>
        <fullName evidence="1">Uncharacterized protein</fullName>
    </submittedName>
</protein>
<accession>A0A975BGB2</accession>
<keyword evidence="2" id="KW-1185">Reference proteome</keyword>
<gene>
    <name evidence="1" type="ORF">dnm_009040</name>
</gene>
<organism evidence="1 2">
    <name type="scientific">Desulfonema magnum</name>
    <dbReference type="NCBI Taxonomy" id="45655"/>
    <lineage>
        <taxon>Bacteria</taxon>
        <taxon>Pseudomonadati</taxon>
        <taxon>Thermodesulfobacteriota</taxon>
        <taxon>Desulfobacteria</taxon>
        <taxon>Desulfobacterales</taxon>
        <taxon>Desulfococcaceae</taxon>
        <taxon>Desulfonema</taxon>
    </lineage>
</organism>
<reference evidence="1" key="1">
    <citation type="journal article" date="2021" name="Microb. Physiol.">
        <title>Proteogenomic Insights into the Physiology of Marine, Sulfate-Reducing, Filamentous Desulfonema limicola and Desulfonema magnum.</title>
        <authorList>
            <person name="Schnaars V."/>
            <person name="Wohlbrand L."/>
            <person name="Scheve S."/>
            <person name="Hinrichs C."/>
            <person name="Reinhardt R."/>
            <person name="Rabus R."/>
        </authorList>
    </citation>
    <scope>NUCLEOTIDE SEQUENCE</scope>
    <source>
        <strain evidence="1">4be13</strain>
    </source>
</reference>
<dbReference type="EMBL" id="CP061800">
    <property type="protein sequence ID" value="QTA84901.1"/>
    <property type="molecule type" value="Genomic_DNA"/>
</dbReference>